<gene>
    <name evidence="11" type="primary">pabC</name>
    <name evidence="11" type="ORF">D0Y50_07960</name>
</gene>
<comment type="catalytic activity">
    <reaction evidence="9">
        <text>4-amino-4-deoxychorismate = 4-aminobenzoate + pyruvate + H(+)</text>
        <dbReference type="Rhea" id="RHEA:16201"/>
        <dbReference type="ChEBI" id="CHEBI:15361"/>
        <dbReference type="ChEBI" id="CHEBI:15378"/>
        <dbReference type="ChEBI" id="CHEBI:17836"/>
        <dbReference type="ChEBI" id="CHEBI:58406"/>
        <dbReference type="EC" id="4.1.3.38"/>
    </reaction>
</comment>
<evidence type="ECO:0000256" key="1">
    <source>
        <dbReference type="ARBA" id="ARBA00001933"/>
    </source>
</evidence>
<dbReference type="EC" id="4.1.3.38" evidence="8 10"/>
<comment type="cofactor">
    <cofactor evidence="1">
        <name>pyridoxal 5'-phosphate</name>
        <dbReference type="ChEBI" id="CHEBI:597326"/>
    </cofactor>
</comment>
<protein>
    <recommendedName>
        <fullName evidence="8 10">Aminodeoxychorismate lyase</fullName>
        <ecNumber evidence="8 10">4.1.3.38</ecNumber>
    </recommendedName>
</protein>
<dbReference type="GO" id="GO:0008696">
    <property type="term" value="F:4-amino-4-deoxychorismate lyase activity"/>
    <property type="evidence" value="ECO:0007669"/>
    <property type="project" value="UniProtKB-UniRule"/>
</dbReference>
<reference evidence="11 12" key="1">
    <citation type="submission" date="2018-08" db="EMBL/GenBank/DDBJ databases">
        <title>Salinimonas sediminis sp. nov., a piezophilic bacterium isolated from a deep-sea sediment sample from the New Britain Trench.</title>
        <authorList>
            <person name="Cao J."/>
        </authorList>
    </citation>
    <scope>NUCLEOTIDE SEQUENCE [LARGE SCALE GENOMIC DNA]</scope>
    <source>
        <strain evidence="11 12">N102</strain>
    </source>
</reference>
<dbReference type="GO" id="GO:0046656">
    <property type="term" value="P:folic acid biosynthetic process"/>
    <property type="evidence" value="ECO:0007669"/>
    <property type="project" value="UniProtKB-KW"/>
</dbReference>
<comment type="similarity">
    <text evidence="2">Belongs to the class-IV pyridoxal-phosphate-dependent aminotransferase family.</text>
</comment>
<comment type="subunit">
    <text evidence="3">Homodimer.</text>
</comment>
<name>A0A346NL95_9ALTE</name>
<keyword evidence="6 11" id="KW-0456">Lyase</keyword>
<dbReference type="NCBIfam" id="NF004761">
    <property type="entry name" value="PRK06092.1"/>
    <property type="match status" value="1"/>
</dbReference>
<dbReference type="InterPro" id="IPR017824">
    <property type="entry name" value="Aminodeoxychorismate_lyase_IV"/>
</dbReference>
<dbReference type="SUPFAM" id="SSF56752">
    <property type="entry name" value="D-aminoacid aminotransferase-like PLP-dependent enzymes"/>
    <property type="match status" value="1"/>
</dbReference>
<evidence type="ECO:0000256" key="3">
    <source>
        <dbReference type="ARBA" id="ARBA00011738"/>
    </source>
</evidence>
<dbReference type="Gene3D" id="3.30.470.10">
    <property type="match status" value="1"/>
</dbReference>
<dbReference type="GO" id="GO:0005829">
    <property type="term" value="C:cytosol"/>
    <property type="evidence" value="ECO:0007669"/>
    <property type="project" value="TreeGrafter"/>
</dbReference>
<dbReference type="NCBIfam" id="TIGR03461">
    <property type="entry name" value="pabC_Proteo"/>
    <property type="match status" value="1"/>
</dbReference>
<proteinExistence type="inferred from homology"/>
<dbReference type="Gene3D" id="3.20.10.10">
    <property type="entry name" value="D-amino Acid Aminotransferase, subunit A, domain 2"/>
    <property type="match status" value="1"/>
</dbReference>
<dbReference type="KEGG" id="salm:D0Y50_07960"/>
<evidence type="ECO:0000256" key="7">
    <source>
        <dbReference type="ARBA" id="ARBA00035633"/>
    </source>
</evidence>
<evidence type="ECO:0000256" key="5">
    <source>
        <dbReference type="ARBA" id="ARBA00022909"/>
    </source>
</evidence>
<comment type="pathway">
    <text evidence="7">Cofactor biosynthesis; tetrahydrofolate biosynthesis; 4-aminobenzoate from chorismate: step 2/2.</text>
</comment>
<evidence type="ECO:0000256" key="10">
    <source>
        <dbReference type="NCBIfam" id="TIGR03461"/>
    </source>
</evidence>
<evidence type="ECO:0000256" key="4">
    <source>
        <dbReference type="ARBA" id="ARBA00022898"/>
    </source>
</evidence>
<dbReference type="InterPro" id="IPR050571">
    <property type="entry name" value="Class-IV_PLP-Dep_Aminotrnsfr"/>
</dbReference>
<evidence type="ECO:0000256" key="8">
    <source>
        <dbReference type="ARBA" id="ARBA00035676"/>
    </source>
</evidence>
<keyword evidence="4" id="KW-0663">Pyridoxal phosphate</keyword>
<dbReference type="InterPro" id="IPR036038">
    <property type="entry name" value="Aminotransferase-like"/>
</dbReference>
<dbReference type="GO" id="GO:0030170">
    <property type="term" value="F:pyridoxal phosphate binding"/>
    <property type="evidence" value="ECO:0007669"/>
    <property type="project" value="InterPro"/>
</dbReference>
<dbReference type="OrthoDB" id="9805628at2"/>
<evidence type="ECO:0000256" key="6">
    <source>
        <dbReference type="ARBA" id="ARBA00023239"/>
    </source>
</evidence>
<keyword evidence="12" id="KW-1185">Reference proteome</keyword>
<evidence type="ECO:0000256" key="2">
    <source>
        <dbReference type="ARBA" id="ARBA00009320"/>
    </source>
</evidence>
<evidence type="ECO:0000313" key="12">
    <source>
        <dbReference type="Proteomes" id="UP000262073"/>
    </source>
</evidence>
<accession>A0A346NL95</accession>
<dbReference type="InterPro" id="IPR043132">
    <property type="entry name" value="BCAT-like_C"/>
</dbReference>
<dbReference type="PANTHER" id="PTHR42743">
    <property type="entry name" value="AMINO-ACID AMINOTRANSFERASE"/>
    <property type="match status" value="1"/>
</dbReference>
<evidence type="ECO:0000256" key="9">
    <source>
        <dbReference type="ARBA" id="ARBA00049529"/>
    </source>
</evidence>
<dbReference type="PANTHER" id="PTHR42743:SF2">
    <property type="entry name" value="AMINODEOXYCHORISMATE LYASE"/>
    <property type="match status" value="1"/>
</dbReference>
<organism evidence="11 12">
    <name type="scientific">Salinimonas sediminis</name>
    <dbReference type="NCBI Taxonomy" id="2303538"/>
    <lineage>
        <taxon>Bacteria</taxon>
        <taxon>Pseudomonadati</taxon>
        <taxon>Pseudomonadota</taxon>
        <taxon>Gammaproteobacteria</taxon>
        <taxon>Alteromonadales</taxon>
        <taxon>Alteromonadaceae</taxon>
        <taxon>Alteromonas/Salinimonas group</taxon>
        <taxon>Salinimonas</taxon>
    </lineage>
</organism>
<dbReference type="InterPro" id="IPR043131">
    <property type="entry name" value="BCAT-like_N"/>
</dbReference>
<dbReference type="Proteomes" id="UP000262073">
    <property type="component" value="Chromosome"/>
</dbReference>
<dbReference type="EMBL" id="CP031769">
    <property type="protein sequence ID" value="AXR06302.1"/>
    <property type="molecule type" value="Genomic_DNA"/>
</dbReference>
<evidence type="ECO:0000313" key="11">
    <source>
        <dbReference type="EMBL" id="AXR06302.1"/>
    </source>
</evidence>
<keyword evidence="5" id="KW-0289">Folate biosynthesis</keyword>
<dbReference type="Pfam" id="PF01063">
    <property type="entry name" value="Aminotran_4"/>
    <property type="match status" value="1"/>
</dbReference>
<dbReference type="AlphaFoldDB" id="A0A346NL95"/>
<dbReference type="InterPro" id="IPR001544">
    <property type="entry name" value="Aminotrans_IV"/>
</dbReference>
<sequence length="298" mass="33050">MPIQPACAYAIWRPVGILDRLTCIMEGNRVSEFAINDRVANYGDGLFTTMAVRQGRIALFSRHVKRLCDNAERLAIPIDRTTLITQLRQAALRCDTGTLKLLISAGVGGRGYARTQDSGAGFHFSFHQPPSQYADWRQNGISIGVSEIRLGHQPVLAGLKHTNRLEQVLIKNTMPSNVDDVVVCDTEQCIVEASAANLFWRVGKTWYTADLALSGVAGVMREFVLEQLAAQGLRCEVGRYHIAGLTNANAMCVTNALMQVVPVHTWWYSSQRYPFNIAPVQQLADVCQSAYQSEYDDN</sequence>
<dbReference type="GO" id="GO:0008153">
    <property type="term" value="P:4-aminobenzoate biosynthetic process"/>
    <property type="evidence" value="ECO:0007669"/>
    <property type="project" value="UniProtKB-UniRule"/>
</dbReference>